<gene>
    <name evidence="2" type="ORF">GCM10023183_06820</name>
</gene>
<comment type="caution">
    <text evidence="2">The sequence shown here is derived from an EMBL/GenBank/DDBJ whole genome shotgun (WGS) entry which is preliminary data.</text>
</comment>
<evidence type="ECO:0000313" key="3">
    <source>
        <dbReference type="Proteomes" id="UP001501844"/>
    </source>
</evidence>
<evidence type="ECO:0000313" key="2">
    <source>
        <dbReference type="EMBL" id="GAA4298521.1"/>
    </source>
</evidence>
<proteinExistence type="predicted"/>
<sequence length="713" mass="78886">MNKAAFLNIIRQVAPIQDQEVEDLEELVASFPYCQTAHILLAKAAYDRGSMLSTQKLRRAAAHASNRQLLKRIVFAPPILHPTVEVLEEEAPAVFASIPENEAKIAFPDVAPEEGILQALENLTEEDLLDTEVDIPTTIEEPTEADGAREQPIEDPSSEDDQQDAPIEEPSIDIEDAFTFEEELSESEDLQLEAHVSSEQEDAYLEETVAVDEALSPTSLEEPVEEPDPEFLEDLLVKEAPTPSEDLGYHTSVHGNEQFETTEILSAWQENDSELNKPIDAEDAFAGIEEETSGPNLENALANALTAGSDAVYAEEAKAEDDLSVISLEATEEFVKPEASLANKEAVYEAEIEADFITNAVQELTSSKVSYQKPFAADALEVGQEEYSEPESISSFFNEAFEEGAMHHPSHAELSSEADTTLDKEEVTSTQGTHLGATDTGVEEDELFSLMQIDGLATLSAPIPSVNLTHAEIISELTSKPEPLEFLPEEEPVTEELTEVAATYDEPVTVSPELIGFVAGLQGVQAEEERILDGEQGSFPMLQMAPVATGMPEVETEKDPYLSIFYHNSLAYWMDSSRMGETIQLRDELTTSKPYYFQPDLILEHVKGNGAMEQVVKPVTKLDVQLSIIDQFLKSNPKLKSMAHLQQKSEPQEDLSAKSSKIKKNLASENLALIFIKQGKHKKALKIYEQLIVKFPEKKSYFAEQIEKLRNEL</sequence>
<name>A0ABP8F9R6_9BACT</name>
<dbReference type="EMBL" id="BAABGX010000001">
    <property type="protein sequence ID" value="GAA4298521.1"/>
    <property type="molecule type" value="Genomic_DNA"/>
</dbReference>
<dbReference type="Proteomes" id="UP001501844">
    <property type="component" value="Unassembled WGS sequence"/>
</dbReference>
<feature type="region of interest" description="Disordered" evidence="1">
    <location>
        <begin position="138"/>
        <end position="165"/>
    </location>
</feature>
<accession>A0ABP8F9R6</accession>
<protein>
    <recommendedName>
        <fullName evidence="4">Tetratricopeptide repeat-containing protein</fullName>
    </recommendedName>
</protein>
<dbReference type="RefSeq" id="WP_345162364.1">
    <property type="nucleotide sequence ID" value="NZ_BAABGX010000001.1"/>
</dbReference>
<reference evidence="3" key="1">
    <citation type="journal article" date="2019" name="Int. J. Syst. Evol. Microbiol.">
        <title>The Global Catalogue of Microorganisms (GCM) 10K type strain sequencing project: providing services to taxonomists for standard genome sequencing and annotation.</title>
        <authorList>
            <consortium name="The Broad Institute Genomics Platform"/>
            <consortium name="The Broad Institute Genome Sequencing Center for Infectious Disease"/>
            <person name="Wu L."/>
            <person name="Ma J."/>
        </authorList>
    </citation>
    <scope>NUCLEOTIDE SEQUENCE [LARGE SCALE GENOMIC DNA]</scope>
    <source>
        <strain evidence="3">JCM 17917</strain>
    </source>
</reference>
<evidence type="ECO:0008006" key="4">
    <source>
        <dbReference type="Google" id="ProtNLM"/>
    </source>
</evidence>
<organism evidence="2 3">
    <name type="scientific">Nibribacter koreensis</name>
    <dbReference type="NCBI Taxonomy" id="1084519"/>
    <lineage>
        <taxon>Bacteria</taxon>
        <taxon>Pseudomonadati</taxon>
        <taxon>Bacteroidota</taxon>
        <taxon>Cytophagia</taxon>
        <taxon>Cytophagales</taxon>
        <taxon>Hymenobacteraceae</taxon>
        <taxon>Nibribacter</taxon>
    </lineage>
</organism>
<keyword evidence="3" id="KW-1185">Reference proteome</keyword>
<feature type="compositionally biased region" description="Acidic residues" evidence="1">
    <location>
        <begin position="156"/>
        <end position="165"/>
    </location>
</feature>
<evidence type="ECO:0000256" key="1">
    <source>
        <dbReference type="SAM" id="MobiDB-lite"/>
    </source>
</evidence>